<comment type="caution">
    <text evidence="2">The sequence shown here is derived from an EMBL/GenBank/DDBJ whole genome shotgun (WGS) entry which is preliminary data.</text>
</comment>
<sequence>MEKQERLKKERLEEERRQKDEERLEKEKQERWEEEGPATETTKQGGTTPTLCERARHLLREEVCPYFRQGEGNEPEKSLLN</sequence>
<organism evidence="2 3">
    <name type="scientific">Patella caerulea</name>
    <name type="common">Rayed Mediterranean limpet</name>
    <dbReference type="NCBI Taxonomy" id="87958"/>
    <lineage>
        <taxon>Eukaryota</taxon>
        <taxon>Metazoa</taxon>
        <taxon>Spiralia</taxon>
        <taxon>Lophotrochozoa</taxon>
        <taxon>Mollusca</taxon>
        <taxon>Gastropoda</taxon>
        <taxon>Patellogastropoda</taxon>
        <taxon>Patelloidea</taxon>
        <taxon>Patellidae</taxon>
        <taxon>Patella</taxon>
    </lineage>
</organism>
<evidence type="ECO:0000256" key="1">
    <source>
        <dbReference type="SAM" id="MobiDB-lite"/>
    </source>
</evidence>
<accession>A0AAN8JE70</accession>
<feature type="region of interest" description="Disordered" evidence="1">
    <location>
        <begin position="1"/>
        <end position="54"/>
    </location>
</feature>
<dbReference type="EMBL" id="JAZGQO010000011">
    <property type="protein sequence ID" value="KAK6173510.1"/>
    <property type="molecule type" value="Genomic_DNA"/>
</dbReference>
<gene>
    <name evidence="2" type="ORF">SNE40_016947</name>
</gene>
<protein>
    <submittedName>
        <fullName evidence="2">Uncharacterized protein</fullName>
    </submittedName>
</protein>
<dbReference type="Proteomes" id="UP001347796">
    <property type="component" value="Unassembled WGS sequence"/>
</dbReference>
<evidence type="ECO:0000313" key="2">
    <source>
        <dbReference type="EMBL" id="KAK6173510.1"/>
    </source>
</evidence>
<keyword evidence="3" id="KW-1185">Reference proteome</keyword>
<dbReference type="AlphaFoldDB" id="A0AAN8JE70"/>
<feature type="compositionally biased region" description="Basic and acidic residues" evidence="1">
    <location>
        <begin position="1"/>
        <end position="31"/>
    </location>
</feature>
<reference evidence="2 3" key="1">
    <citation type="submission" date="2024-01" db="EMBL/GenBank/DDBJ databases">
        <title>The genome of the rayed Mediterranean limpet Patella caerulea (Linnaeus, 1758).</title>
        <authorList>
            <person name="Anh-Thu Weber A."/>
            <person name="Halstead-Nussloch G."/>
        </authorList>
    </citation>
    <scope>NUCLEOTIDE SEQUENCE [LARGE SCALE GENOMIC DNA]</scope>
    <source>
        <strain evidence="2">AATW-2023a</strain>
        <tissue evidence="2">Whole specimen</tissue>
    </source>
</reference>
<name>A0AAN8JE70_PATCE</name>
<feature type="compositionally biased region" description="Low complexity" evidence="1">
    <location>
        <begin position="39"/>
        <end position="50"/>
    </location>
</feature>
<evidence type="ECO:0000313" key="3">
    <source>
        <dbReference type="Proteomes" id="UP001347796"/>
    </source>
</evidence>
<proteinExistence type="predicted"/>